<protein>
    <recommendedName>
        <fullName evidence="3">Lipoprotein</fullName>
    </recommendedName>
</protein>
<evidence type="ECO:0000313" key="1">
    <source>
        <dbReference type="EMBL" id="ASD64248.1"/>
    </source>
</evidence>
<dbReference type="Proteomes" id="UP000197003">
    <property type="component" value="Chromosome"/>
</dbReference>
<proteinExistence type="predicted"/>
<dbReference type="EMBL" id="CP020946">
    <property type="protein sequence ID" value="ASD64248.1"/>
    <property type="molecule type" value="Genomic_DNA"/>
</dbReference>
<accession>A0A1Z3N9U6</accession>
<reference evidence="1 2" key="1">
    <citation type="submission" date="2017-04" db="EMBL/GenBank/DDBJ databases">
        <title>Whole genome sequence of Bdellovibrio bacteriovorus strain SSB218315.</title>
        <authorList>
            <person name="Oyedara O."/>
            <person name="Rodriguez-Perez M.A."/>
        </authorList>
    </citation>
    <scope>NUCLEOTIDE SEQUENCE [LARGE SCALE GENOMIC DNA]</scope>
    <source>
        <strain evidence="1 2">SSB218315</strain>
    </source>
</reference>
<dbReference type="PROSITE" id="PS51257">
    <property type="entry name" value="PROKAR_LIPOPROTEIN"/>
    <property type="match status" value="1"/>
</dbReference>
<gene>
    <name evidence="1" type="ORF">B9G79_12055</name>
</gene>
<name>A0A1Z3N9U6_BDEBC</name>
<evidence type="ECO:0008006" key="3">
    <source>
        <dbReference type="Google" id="ProtNLM"/>
    </source>
</evidence>
<evidence type="ECO:0000313" key="2">
    <source>
        <dbReference type="Proteomes" id="UP000197003"/>
    </source>
</evidence>
<organism evidence="1 2">
    <name type="scientific">Bdellovibrio bacteriovorus</name>
    <dbReference type="NCBI Taxonomy" id="959"/>
    <lineage>
        <taxon>Bacteria</taxon>
        <taxon>Pseudomonadati</taxon>
        <taxon>Bdellovibrionota</taxon>
        <taxon>Bdellovibrionia</taxon>
        <taxon>Bdellovibrionales</taxon>
        <taxon>Pseudobdellovibrionaceae</taxon>
        <taxon>Bdellovibrio</taxon>
    </lineage>
</organism>
<sequence>MIKITRHIMTTKIAITTLLTTACATLETPYSRWDKLTSDPLYQSEKKTFNERLNGKELCPSIGVANFTYETSIVPDKKCIYPDVKIAKVYLESDREWAKSLKVLQVLDNGFIVSSNSPRATTIFIHKTDQEGVVDDTYLANDPNKFPFYEYTGPYSYNSLSGKRTVHSFKKVDRQVFVQAQNGLNSYFYLRDLFGNENLWDWVEAIEKSYKKFGYK</sequence>
<dbReference type="AlphaFoldDB" id="A0A1Z3N9U6"/>
<dbReference type="RefSeq" id="WP_088565727.1">
    <property type="nucleotide sequence ID" value="NZ_CP020946.1"/>
</dbReference>